<keyword evidence="2 6" id="KW-0812">Transmembrane</keyword>
<organism evidence="7 8">
    <name type="scientific">Ancylostoma caninum</name>
    <name type="common">Dog hookworm</name>
    <dbReference type="NCBI Taxonomy" id="29170"/>
    <lineage>
        <taxon>Eukaryota</taxon>
        <taxon>Metazoa</taxon>
        <taxon>Ecdysozoa</taxon>
        <taxon>Nematoda</taxon>
        <taxon>Chromadorea</taxon>
        <taxon>Rhabditida</taxon>
        <taxon>Rhabditina</taxon>
        <taxon>Rhabditomorpha</taxon>
        <taxon>Strongyloidea</taxon>
        <taxon>Ancylostomatidae</taxon>
        <taxon>Ancylostomatinae</taxon>
        <taxon>Ancylostoma</taxon>
    </lineage>
</organism>
<feature type="transmembrane region" description="Helical" evidence="6">
    <location>
        <begin position="103"/>
        <end position="128"/>
    </location>
</feature>
<dbReference type="InterPro" id="IPR051080">
    <property type="entry name" value="Nematode_rcpt-like_serp_alpha"/>
</dbReference>
<dbReference type="AlphaFoldDB" id="A0A368FZ36"/>
<evidence type="ECO:0000256" key="3">
    <source>
        <dbReference type="ARBA" id="ARBA00022989"/>
    </source>
</evidence>
<comment type="similarity">
    <text evidence="5">Belongs to the nematode receptor-like protein sra family.</text>
</comment>
<keyword evidence="8" id="KW-1185">Reference proteome</keyword>
<evidence type="ECO:0000313" key="8">
    <source>
        <dbReference type="Proteomes" id="UP000252519"/>
    </source>
</evidence>
<protein>
    <recommendedName>
        <fullName evidence="9">G protein-coupled receptor</fullName>
    </recommendedName>
</protein>
<evidence type="ECO:0000256" key="1">
    <source>
        <dbReference type="ARBA" id="ARBA00004141"/>
    </source>
</evidence>
<dbReference type="EMBL" id="JOJR01000646">
    <property type="protein sequence ID" value="RCN35577.1"/>
    <property type="molecule type" value="Genomic_DNA"/>
</dbReference>
<dbReference type="Proteomes" id="UP000252519">
    <property type="component" value="Unassembled WGS sequence"/>
</dbReference>
<evidence type="ECO:0000256" key="5">
    <source>
        <dbReference type="ARBA" id="ARBA00037994"/>
    </source>
</evidence>
<sequence>MNSKNYEKCGSVGVLLVAAKLLTSLSIFIGFHLPELSIDGLHLFCSRPKRSDLFKLIPCLTVMTFQVLSVISIRILKHVNQRLAEAERRKPHLRIRYNLDESLRTICVITPFIYASCIFIFTFMAFITGCIGYRTRIDPAVYIPLIEGLNWLPEYALLAPLILLYVDRRIILKKKIDLQQLMNTSKSDDVGRIYFASLVTAWNNPANEDNPHLYRVFPTNSIAPAQS</sequence>
<dbReference type="InterPro" id="IPR019408">
    <property type="entry name" value="7TM_GPCR_serpentine_rcpt_Srab"/>
</dbReference>
<feature type="transmembrane region" description="Helical" evidence="6">
    <location>
        <begin position="148"/>
        <end position="166"/>
    </location>
</feature>
<evidence type="ECO:0000256" key="4">
    <source>
        <dbReference type="ARBA" id="ARBA00023136"/>
    </source>
</evidence>
<evidence type="ECO:0000256" key="2">
    <source>
        <dbReference type="ARBA" id="ARBA00022692"/>
    </source>
</evidence>
<evidence type="ECO:0000313" key="7">
    <source>
        <dbReference type="EMBL" id="RCN35577.1"/>
    </source>
</evidence>
<accession>A0A368FZ36</accession>
<evidence type="ECO:0000256" key="6">
    <source>
        <dbReference type="SAM" id="Phobius"/>
    </source>
</evidence>
<comment type="caution">
    <text evidence="7">The sequence shown here is derived from an EMBL/GenBank/DDBJ whole genome shotgun (WGS) entry which is preliminary data.</text>
</comment>
<dbReference type="Pfam" id="PF10292">
    <property type="entry name" value="7TM_GPCR_Srab"/>
    <property type="match status" value="1"/>
</dbReference>
<keyword evidence="3 6" id="KW-1133">Transmembrane helix</keyword>
<keyword evidence="4 6" id="KW-0472">Membrane</keyword>
<dbReference type="OrthoDB" id="5794855at2759"/>
<gene>
    <name evidence="7" type="ORF">ANCCAN_18554</name>
</gene>
<proteinExistence type="inferred from homology"/>
<name>A0A368FZ36_ANCCA</name>
<dbReference type="PANTHER" id="PTHR31357">
    <property type="entry name" value="SERPENTINE RECEPTOR CLASS ALPHA-10"/>
    <property type="match status" value="1"/>
</dbReference>
<dbReference type="GO" id="GO:0016020">
    <property type="term" value="C:membrane"/>
    <property type="evidence" value="ECO:0007669"/>
    <property type="project" value="UniProtKB-SubCell"/>
</dbReference>
<feature type="transmembrane region" description="Helical" evidence="6">
    <location>
        <begin position="53"/>
        <end position="73"/>
    </location>
</feature>
<feature type="transmembrane region" description="Helical" evidence="6">
    <location>
        <begin position="12"/>
        <end position="33"/>
    </location>
</feature>
<dbReference type="PANTHER" id="PTHR31357:SF5">
    <property type="entry name" value="SERPENTINE RECEPTOR CLASS ALPHA-1-RELATED"/>
    <property type="match status" value="1"/>
</dbReference>
<reference evidence="7 8" key="1">
    <citation type="submission" date="2014-10" db="EMBL/GenBank/DDBJ databases">
        <title>Draft genome of the hookworm Ancylostoma caninum.</title>
        <authorList>
            <person name="Mitreva M."/>
        </authorList>
    </citation>
    <scope>NUCLEOTIDE SEQUENCE [LARGE SCALE GENOMIC DNA]</scope>
    <source>
        <strain evidence="7 8">Baltimore</strain>
    </source>
</reference>
<comment type="subcellular location">
    <subcellularLocation>
        <location evidence="1">Membrane</location>
        <topology evidence="1">Multi-pass membrane protein</topology>
    </subcellularLocation>
</comment>
<evidence type="ECO:0008006" key="9">
    <source>
        <dbReference type="Google" id="ProtNLM"/>
    </source>
</evidence>
<dbReference type="GO" id="GO:0004984">
    <property type="term" value="F:olfactory receptor activity"/>
    <property type="evidence" value="ECO:0007669"/>
    <property type="project" value="TreeGrafter"/>
</dbReference>